<dbReference type="GO" id="GO:0006508">
    <property type="term" value="P:proteolysis"/>
    <property type="evidence" value="ECO:0007669"/>
    <property type="project" value="UniProtKB-KW"/>
</dbReference>
<reference evidence="2" key="1">
    <citation type="journal article" date="2020" name="mSystems">
        <title>Genome- and Community-Level Interaction Insights into Carbon Utilization and Element Cycling Functions of Hydrothermarchaeota in Hydrothermal Sediment.</title>
        <authorList>
            <person name="Zhou Z."/>
            <person name="Liu Y."/>
            <person name="Xu W."/>
            <person name="Pan J."/>
            <person name="Luo Z.H."/>
            <person name="Li M."/>
        </authorList>
    </citation>
    <scope>NUCLEOTIDE SEQUENCE [LARGE SCALE GENOMIC DNA]</scope>
    <source>
        <strain evidence="2">SpSt-418</strain>
    </source>
</reference>
<sequence length="872" mass="97772">MNVLKQNGFRTVRDRLRHLRWLLLVLLGAIASVLLVTPRLPAAPSSLPPSQYASTIQAPFNQPSYYAIAATPPAATYKPVAPWVGRLILPTVEQYQQTQSQTKETDWAWFEVYVAPPEAKQLIGQTVRLAWQQEPAIQAYVKVASRDVTFVPSAEQAFQNGVINPIRLNGRTQVGPLQSLAGGHPYDDVTVALKGKVKLEMAATSPTAPTTTAQTSTVLRVQREPIQETGQYSALVKLIEPVSPKDPKELPPSCPGEAPCSSDRFRVQHYNPTTRQFDGVQEVIRIPQQPADKDGIFNTSTRNLEKAIAGSAGWYIYGAKDQTGLFTVQAMKPRALFQIDPQRVILDFKQGLRFIDFDNWKDVESRKGEIQTTLIDTTSDTSNAVRSNWKTGSWFLVIHNYGGRGGTHPKHESFVAGTYAGHFSFGVGAVINDPFTNEPVFDYDYFQVYGNGGDGTLSGGQSWANYMGNLRRGFISMRPISDTLIHLDTLTEDHQFGDTKLSFFKELIAELSLIGARYRIGDGSGDSTITSATSCVQDSAQALFLTLRRFQEKIETNPQILAWMKAHPDDSNTQRFRRLVKLGKDLAEQLTPVGIVRWDWEQNAEQLTGLYKSNQFLSIDDFQPKNLITGLISWRTAMPRQAHDEFAKLFLHHGAKIWVLRPNQIGGTDPGVAPLEPTLLLGAWKLPLTSIPLAAYLVIRTFGGFTFPTSFSWLITFSILAALAAIALPFGFATRFFHWKPQHPWHRQLGTLLRLFFVPALLQEYLFRILLIPYPVVWLPALTWWAWALLALGLFVGFQWLYARWRLTAWYQSVSSETFLTLMTLLGFACTLTYRLTASLATITVLHWLAISAWWLLLGGKQQSHWAKTKSV</sequence>
<feature type="transmembrane region" description="Helical" evidence="1">
    <location>
        <begin position="21"/>
        <end position="40"/>
    </location>
</feature>
<feature type="transmembrane region" description="Helical" evidence="1">
    <location>
        <begin position="840"/>
        <end position="858"/>
    </location>
</feature>
<feature type="transmembrane region" description="Helical" evidence="1">
    <location>
        <begin position="752"/>
        <end position="772"/>
    </location>
</feature>
<keyword evidence="1" id="KW-0472">Membrane</keyword>
<evidence type="ECO:0000313" key="2">
    <source>
        <dbReference type="EMBL" id="HFM97565.1"/>
    </source>
</evidence>
<keyword evidence="1" id="KW-1133">Transmembrane helix</keyword>
<protein>
    <submittedName>
        <fullName evidence="2">CPBP family intramembrane metalloprotease domain-containing protein</fullName>
    </submittedName>
</protein>
<accession>A0A7C3KDZ6</accession>
<comment type="caution">
    <text evidence="2">The sequence shown here is derived from an EMBL/GenBank/DDBJ whole genome shotgun (WGS) entry which is preliminary data.</text>
</comment>
<evidence type="ECO:0000256" key="1">
    <source>
        <dbReference type="SAM" id="Phobius"/>
    </source>
</evidence>
<name>A0A7C3KDZ6_9CYAN</name>
<feature type="transmembrane region" description="Helical" evidence="1">
    <location>
        <begin position="814"/>
        <end position="834"/>
    </location>
</feature>
<proteinExistence type="predicted"/>
<organism evidence="2">
    <name type="scientific">Oscillatoriales cyanobacterium SpSt-418</name>
    <dbReference type="NCBI Taxonomy" id="2282169"/>
    <lineage>
        <taxon>Bacteria</taxon>
        <taxon>Bacillati</taxon>
        <taxon>Cyanobacteriota</taxon>
        <taxon>Cyanophyceae</taxon>
        <taxon>Oscillatoriophycideae</taxon>
        <taxon>Oscillatoriales</taxon>
    </lineage>
</organism>
<keyword evidence="2" id="KW-0645">Protease</keyword>
<gene>
    <name evidence="2" type="ORF">ENR64_07315</name>
</gene>
<feature type="transmembrane region" description="Helical" evidence="1">
    <location>
        <begin position="711"/>
        <end position="732"/>
    </location>
</feature>
<keyword evidence="2" id="KW-0482">Metalloprotease</keyword>
<keyword evidence="1" id="KW-0812">Transmembrane</keyword>
<dbReference type="AlphaFoldDB" id="A0A7C3KDZ6"/>
<feature type="transmembrane region" description="Helical" evidence="1">
    <location>
        <begin position="784"/>
        <end position="802"/>
    </location>
</feature>
<dbReference type="GO" id="GO:0008237">
    <property type="term" value="F:metallopeptidase activity"/>
    <property type="evidence" value="ECO:0007669"/>
    <property type="project" value="UniProtKB-KW"/>
</dbReference>
<keyword evidence="2" id="KW-0378">Hydrolase</keyword>
<dbReference type="EMBL" id="DSRU01000093">
    <property type="protein sequence ID" value="HFM97565.1"/>
    <property type="molecule type" value="Genomic_DNA"/>
</dbReference>